<keyword evidence="5" id="KW-1185">Reference proteome</keyword>
<dbReference type="Gene3D" id="3.50.50.60">
    <property type="entry name" value="FAD/NAD(P)-binding domain"/>
    <property type="match status" value="1"/>
</dbReference>
<evidence type="ECO:0000313" key="5">
    <source>
        <dbReference type="Proteomes" id="UP000215767"/>
    </source>
</evidence>
<sequence>MSHRAYDAVIIGGGLHGLSAALHLARGGARVVVVEKHWVGRHASGATAAGVRTLNRDLGELDLSLEAMDMWHGMAGLVGDDCGFHANGQVCVAENPAALARLQARVDGLRASGYTHEEIIGPDELRRLLPELSTHCVGASIARRDGAADPHRALRAFRASALQAGAELVEHCGIVALERRGADWRIVGEGGREWTAPAVVNAAGAWSARIAALVGDDIPLATKSSMMMVSERLRPFIRPVVSIMGRSLSFKQSDQGTLVIGGGLQGIPDLDKETSTARMRVLAKGAKASTDLFPAVRDIRIVRVWAGLEAKTEDLLPVVCPSPNAPGVFHAFGFSGHGFELVPVVGAAMADLVLRGQTARAIQNLDARRLMPDQPKDAGTPWVAKTARTAPEAVPASVQGTAQSTVQGAPS</sequence>
<dbReference type="RefSeq" id="WP_094842284.1">
    <property type="nucleotide sequence ID" value="NZ_NEVS01000004.1"/>
</dbReference>
<dbReference type="InterPro" id="IPR006076">
    <property type="entry name" value="FAD-dep_OxRdtase"/>
</dbReference>
<dbReference type="PANTHER" id="PTHR13847">
    <property type="entry name" value="SARCOSINE DEHYDROGENASE-RELATED"/>
    <property type="match status" value="1"/>
</dbReference>
<dbReference type="OrthoDB" id="8673905at2"/>
<dbReference type="Gene3D" id="3.30.9.10">
    <property type="entry name" value="D-Amino Acid Oxidase, subunit A, domain 2"/>
    <property type="match status" value="1"/>
</dbReference>
<dbReference type="Proteomes" id="UP000215767">
    <property type="component" value="Unassembled WGS sequence"/>
</dbReference>
<dbReference type="GO" id="GO:0005737">
    <property type="term" value="C:cytoplasm"/>
    <property type="evidence" value="ECO:0007669"/>
    <property type="project" value="TreeGrafter"/>
</dbReference>
<dbReference type="AlphaFoldDB" id="A0A261UG20"/>
<dbReference type="Pfam" id="PF01266">
    <property type="entry name" value="DAO"/>
    <property type="match status" value="1"/>
</dbReference>
<protein>
    <submittedName>
        <fullName evidence="4">FAD-dependent oxidoreductase</fullName>
    </submittedName>
</protein>
<proteinExistence type="predicted"/>
<dbReference type="EMBL" id="NEVS01000004">
    <property type="protein sequence ID" value="OZI60879.1"/>
    <property type="molecule type" value="Genomic_DNA"/>
</dbReference>
<evidence type="ECO:0000256" key="2">
    <source>
        <dbReference type="SAM" id="MobiDB-lite"/>
    </source>
</evidence>
<evidence type="ECO:0000313" key="4">
    <source>
        <dbReference type="EMBL" id="OZI60879.1"/>
    </source>
</evidence>
<name>A0A261UG20_9BORD</name>
<dbReference type="InterPro" id="IPR036188">
    <property type="entry name" value="FAD/NAD-bd_sf"/>
</dbReference>
<feature type="region of interest" description="Disordered" evidence="2">
    <location>
        <begin position="388"/>
        <end position="411"/>
    </location>
</feature>
<reference evidence="5" key="1">
    <citation type="submission" date="2017-05" db="EMBL/GenBank/DDBJ databases">
        <title>Complete and WGS of Bordetella genogroups.</title>
        <authorList>
            <person name="Spilker T."/>
            <person name="Lipuma J."/>
        </authorList>
    </citation>
    <scope>NUCLEOTIDE SEQUENCE [LARGE SCALE GENOMIC DNA]</scope>
    <source>
        <strain evidence="5">AU8856</strain>
    </source>
</reference>
<accession>A0A261UG20</accession>
<keyword evidence="1" id="KW-0560">Oxidoreductase</keyword>
<comment type="caution">
    <text evidence="4">The sequence shown here is derived from an EMBL/GenBank/DDBJ whole genome shotgun (WGS) entry which is preliminary data.</text>
</comment>
<dbReference type="GO" id="GO:0016491">
    <property type="term" value="F:oxidoreductase activity"/>
    <property type="evidence" value="ECO:0007669"/>
    <property type="project" value="UniProtKB-KW"/>
</dbReference>
<evidence type="ECO:0000259" key="3">
    <source>
        <dbReference type="Pfam" id="PF01266"/>
    </source>
</evidence>
<evidence type="ECO:0000256" key="1">
    <source>
        <dbReference type="ARBA" id="ARBA00023002"/>
    </source>
</evidence>
<dbReference type="PANTHER" id="PTHR13847:SF287">
    <property type="entry name" value="FAD-DEPENDENT OXIDOREDUCTASE DOMAIN-CONTAINING PROTEIN 1"/>
    <property type="match status" value="1"/>
</dbReference>
<gene>
    <name evidence="4" type="ORF">CAL28_16050</name>
</gene>
<organism evidence="4 5">
    <name type="scientific">Bordetella genomosp. 11</name>
    <dbReference type="NCBI Taxonomy" id="1416808"/>
    <lineage>
        <taxon>Bacteria</taxon>
        <taxon>Pseudomonadati</taxon>
        <taxon>Pseudomonadota</taxon>
        <taxon>Betaproteobacteria</taxon>
        <taxon>Burkholderiales</taxon>
        <taxon>Alcaligenaceae</taxon>
        <taxon>Bordetella</taxon>
    </lineage>
</organism>
<feature type="compositionally biased region" description="Polar residues" evidence="2">
    <location>
        <begin position="398"/>
        <end position="411"/>
    </location>
</feature>
<feature type="domain" description="FAD dependent oxidoreductase" evidence="3">
    <location>
        <begin position="7"/>
        <end position="352"/>
    </location>
</feature>
<dbReference type="SUPFAM" id="SSF51905">
    <property type="entry name" value="FAD/NAD(P)-binding domain"/>
    <property type="match status" value="1"/>
</dbReference>